<dbReference type="Proteomes" id="UP000722485">
    <property type="component" value="Unassembled WGS sequence"/>
</dbReference>
<organism evidence="2 3">
    <name type="scientific">Cylindrodendrum hubeiense</name>
    <dbReference type="NCBI Taxonomy" id="595255"/>
    <lineage>
        <taxon>Eukaryota</taxon>
        <taxon>Fungi</taxon>
        <taxon>Dikarya</taxon>
        <taxon>Ascomycota</taxon>
        <taxon>Pezizomycotina</taxon>
        <taxon>Sordariomycetes</taxon>
        <taxon>Hypocreomycetidae</taxon>
        <taxon>Hypocreales</taxon>
        <taxon>Nectriaceae</taxon>
        <taxon>Cylindrodendrum</taxon>
    </lineage>
</organism>
<name>A0A9P5H9H2_9HYPO</name>
<gene>
    <name evidence="2" type="ORF">G7Z17_g7981</name>
</gene>
<evidence type="ECO:0000313" key="2">
    <source>
        <dbReference type="EMBL" id="KAF7547074.1"/>
    </source>
</evidence>
<dbReference type="AlphaFoldDB" id="A0A9P5H9H2"/>
<reference evidence="2" key="1">
    <citation type="submission" date="2020-03" db="EMBL/GenBank/DDBJ databases">
        <title>Draft Genome Sequence of Cylindrodendrum hubeiense.</title>
        <authorList>
            <person name="Buettner E."/>
            <person name="Kellner H."/>
        </authorList>
    </citation>
    <scope>NUCLEOTIDE SEQUENCE</scope>
    <source>
        <strain evidence="2">IHI 201604</strain>
    </source>
</reference>
<proteinExistence type="predicted"/>
<keyword evidence="3" id="KW-1185">Reference proteome</keyword>
<sequence>MGQWSMGKGEHDAWRDGRSAARSRAMAAPLGSGWAAMQAAGLYRGTQNAMEQYLTGPMLGHFPRAVDGAGADSNAAVRPSTPLGVALALHRSERFPTTAVGSGQRALRLSLADSRPLSSRTPRSHAGLALAQPSAVSDAARLRIHAQVDGIKTAPRITRPAGADEACGPTRCELPRNRWPMMDNCGGELAPPSPTPSLIVMGRRARSLSLESLKRVKV</sequence>
<evidence type="ECO:0000313" key="3">
    <source>
        <dbReference type="Proteomes" id="UP000722485"/>
    </source>
</evidence>
<comment type="caution">
    <text evidence="2">The sequence shown here is derived from an EMBL/GenBank/DDBJ whole genome shotgun (WGS) entry which is preliminary data.</text>
</comment>
<dbReference type="EMBL" id="JAANBB010000189">
    <property type="protein sequence ID" value="KAF7547074.1"/>
    <property type="molecule type" value="Genomic_DNA"/>
</dbReference>
<feature type="compositionally biased region" description="Basic and acidic residues" evidence="1">
    <location>
        <begin position="8"/>
        <end position="19"/>
    </location>
</feature>
<accession>A0A9P5H9H2</accession>
<protein>
    <submittedName>
        <fullName evidence="2">Uncharacterized protein</fullName>
    </submittedName>
</protein>
<feature type="region of interest" description="Disordered" evidence="1">
    <location>
        <begin position="1"/>
        <end position="20"/>
    </location>
</feature>
<evidence type="ECO:0000256" key="1">
    <source>
        <dbReference type="SAM" id="MobiDB-lite"/>
    </source>
</evidence>